<evidence type="ECO:0000256" key="1">
    <source>
        <dbReference type="SAM" id="MobiDB-lite"/>
    </source>
</evidence>
<keyword evidence="3" id="KW-1185">Reference proteome</keyword>
<reference evidence="2" key="2">
    <citation type="submission" date="2020-09" db="EMBL/GenBank/DDBJ databases">
        <authorList>
            <person name="Sun Q."/>
            <person name="Sedlacek I."/>
        </authorList>
    </citation>
    <scope>NUCLEOTIDE SEQUENCE</scope>
    <source>
        <strain evidence="2">CCM 7897</strain>
    </source>
</reference>
<name>A0A917F954_9HYPH</name>
<evidence type="ECO:0000313" key="3">
    <source>
        <dbReference type="Proteomes" id="UP000606044"/>
    </source>
</evidence>
<gene>
    <name evidence="2" type="ORF">GCM10007301_15800</name>
</gene>
<organism evidence="2 3">
    <name type="scientific">Azorhizobium oxalatiphilum</name>
    <dbReference type="NCBI Taxonomy" id="980631"/>
    <lineage>
        <taxon>Bacteria</taxon>
        <taxon>Pseudomonadati</taxon>
        <taxon>Pseudomonadota</taxon>
        <taxon>Alphaproteobacteria</taxon>
        <taxon>Hyphomicrobiales</taxon>
        <taxon>Xanthobacteraceae</taxon>
        <taxon>Azorhizobium</taxon>
    </lineage>
</organism>
<proteinExistence type="predicted"/>
<sequence length="263" mass="29117">MSRYGAPVGQPDNFSLAFKQGVNLDQAGITQGAGEAVRICKQIVTRAKSRLSGDTVPNDVIGFAQTYFQMDRDAFLIKKDWFVRKIGILETGINTAFLLKITDVVDTNGEPNPAANGKVPLRFKPPQNPNKPFPRQPVTYWGTTDYGEKGMVSRRTFPHAGNMHLKAALFNEPPTAAFVMLHEFCHKFLGFHDGRGEDGWYFDREGNGVIDVGPYSRYDSSRELRHTADAMAWFITKVAGKMDAMDGIANNPGAQKNKGCVLL</sequence>
<dbReference type="RefSeq" id="WP_188576926.1">
    <property type="nucleotide sequence ID" value="NZ_BMCT01000001.1"/>
</dbReference>
<reference evidence="2" key="1">
    <citation type="journal article" date="2014" name="Int. J. Syst. Evol. Microbiol.">
        <title>Complete genome sequence of Corynebacterium casei LMG S-19264T (=DSM 44701T), isolated from a smear-ripened cheese.</title>
        <authorList>
            <consortium name="US DOE Joint Genome Institute (JGI-PGF)"/>
            <person name="Walter F."/>
            <person name="Albersmeier A."/>
            <person name="Kalinowski J."/>
            <person name="Ruckert C."/>
        </authorList>
    </citation>
    <scope>NUCLEOTIDE SEQUENCE</scope>
    <source>
        <strain evidence="2">CCM 7897</strain>
    </source>
</reference>
<comment type="caution">
    <text evidence="2">The sequence shown here is derived from an EMBL/GenBank/DDBJ whole genome shotgun (WGS) entry which is preliminary data.</text>
</comment>
<feature type="compositionally biased region" description="Pro residues" evidence="1">
    <location>
        <begin position="126"/>
        <end position="135"/>
    </location>
</feature>
<feature type="region of interest" description="Disordered" evidence="1">
    <location>
        <begin position="111"/>
        <end position="139"/>
    </location>
</feature>
<protein>
    <submittedName>
        <fullName evidence="2">Uncharacterized protein</fullName>
    </submittedName>
</protein>
<accession>A0A917F954</accession>
<dbReference type="Proteomes" id="UP000606044">
    <property type="component" value="Unassembled WGS sequence"/>
</dbReference>
<dbReference type="EMBL" id="BMCT01000001">
    <property type="protein sequence ID" value="GGF56935.1"/>
    <property type="molecule type" value="Genomic_DNA"/>
</dbReference>
<dbReference type="AlphaFoldDB" id="A0A917F954"/>
<evidence type="ECO:0000313" key="2">
    <source>
        <dbReference type="EMBL" id="GGF56935.1"/>
    </source>
</evidence>